<dbReference type="RefSeq" id="WP_368804106.1">
    <property type="nucleotide sequence ID" value="NZ_JAZHFV010000006.1"/>
</dbReference>
<sequence length="113" mass="12500">MHSIIDRSEWAEEPDKWLGEVQLGAHGGNLCLIFNLVAPGQGPRLHKHPYPETFIIRAGRALFTVGDETVEAGPGKIVVVPADTPHKFINPGPDVLETIDIHERGSFITEWLE</sequence>
<protein>
    <submittedName>
        <fullName evidence="3">Cupin domain-containing protein</fullName>
    </submittedName>
</protein>
<name>A0ABV3WWS7_9HYPH</name>
<dbReference type="InterPro" id="IPR011051">
    <property type="entry name" value="RmlC_Cupin_sf"/>
</dbReference>
<comment type="caution">
    <text evidence="3">The sequence shown here is derived from an EMBL/GenBank/DDBJ whole genome shotgun (WGS) entry which is preliminary data.</text>
</comment>
<accession>A0ABV3WWS7</accession>
<reference evidence="3 4" key="1">
    <citation type="submission" date="2024-01" db="EMBL/GenBank/DDBJ databases">
        <title>New evidence supports the origin of RcGTA from prophage.</title>
        <authorList>
            <person name="Xu Y."/>
            <person name="Liu B."/>
            <person name="Chen F."/>
        </authorList>
    </citation>
    <scope>NUCLEOTIDE SEQUENCE [LARGE SCALE GENOMIC DNA]</scope>
    <source>
        <strain evidence="3 4">CBW1107-2</strain>
    </source>
</reference>
<gene>
    <name evidence="3" type="ORF">V1479_17665</name>
</gene>
<dbReference type="InterPro" id="IPR013096">
    <property type="entry name" value="Cupin_2"/>
</dbReference>
<dbReference type="PANTHER" id="PTHR35848">
    <property type="entry name" value="OXALATE-BINDING PROTEIN"/>
    <property type="match status" value="1"/>
</dbReference>
<dbReference type="InterPro" id="IPR014710">
    <property type="entry name" value="RmlC-like_jellyroll"/>
</dbReference>
<feature type="domain" description="Cupin type-2" evidence="2">
    <location>
        <begin position="37"/>
        <end position="101"/>
    </location>
</feature>
<evidence type="ECO:0000259" key="2">
    <source>
        <dbReference type="Pfam" id="PF07883"/>
    </source>
</evidence>
<dbReference type="SUPFAM" id="SSF51182">
    <property type="entry name" value="RmlC-like cupins"/>
    <property type="match status" value="1"/>
</dbReference>
<dbReference type="Gene3D" id="2.60.120.10">
    <property type="entry name" value="Jelly Rolls"/>
    <property type="match status" value="1"/>
</dbReference>
<dbReference type="InterPro" id="IPR051610">
    <property type="entry name" value="GPI/OXD"/>
</dbReference>
<keyword evidence="4" id="KW-1185">Reference proteome</keyword>
<dbReference type="PANTHER" id="PTHR35848:SF6">
    <property type="entry name" value="CUPIN TYPE-2 DOMAIN-CONTAINING PROTEIN"/>
    <property type="match status" value="1"/>
</dbReference>
<dbReference type="EMBL" id="JAZHFV010000006">
    <property type="protein sequence ID" value="MEX4009143.1"/>
    <property type="molecule type" value="Genomic_DNA"/>
</dbReference>
<evidence type="ECO:0000256" key="1">
    <source>
        <dbReference type="ARBA" id="ARBA00022723"/>
    </source>
</evidence>
<organism evidence="3 4">
    <name type="scientific">Neoaquamicrobium sediminum</name>
    <dbReference type="NCBI Taxonomy" id="1849104"/>
    <lineage>
        <taxon>Bacteria</taxon>
        <taxon>Pseudomonadati</taxon>
        <taxon>Pseudomonadota</taxon>
        <taxon>Alphaproteobacteria</taxon>
        <taxon>Hyphomicrobiales</taxon>
        <taxon>Phyllobacteriaceae</taxon>
        <taxon>Neoaquamicrobium</taxon>
    </lineage>
</organism>
<evidence type="ECO:0000313" key="3">
    <source>
        <dbReference type="EMBL" id="MEX4009143.1"/>
    </source>
</evidence>
<evidence type="ECO:0000313" key="4">
    <source>
        <dbReference type="Proteomes" id="UP001559025"/>
    </source>
</evidence>
<dbReference type="Pfam" id="PF07883">
    <property type="entry name" value="Cupin_2"/>
    <property type="match status" value="1"/>
</dbReference>
<dbReference type="Proteomes" id="UP001559025">
    <property type="component" value="Unassembled WGS sequence"/>
</dbReference>
<proteinExistence type="predicted"/>
<keyword evidence="1" id="KW-0479">Metal-binding</keyword>